<gene>
    <name evidence="1" type="ORF">COU85_01850</name>
</gene>
<evidence type="ECO:0000313" key="1">
    <source>
        <dbReference type="EMBL" id="PJE59787.1"/>
    </source>
</evidence>
<dbReference type="PROSITE" id="PS51257">
    <property type="entry name" value="PROKAR_LIPOPROTEIN"/>
    <property type="match status" value="1"/>
</dbReference>
<organism evidence="1 2">
    <name type="scientific">Candidatus Portnoybacteria bacterium CG10_big_fil_rev_8_21_14_0_10_44_7</name>
    <dbReference type="NCBI Taxonomy" id="1974816"/>
    <lineage>
        <taxon>Bacteria</taxon>
        <taxon>Candidatus Portnoyibacteriota</taxon>
    </lineage>
</organism>
<dbReference type="EMBL" id="PFEA01000033">
    <property type="protein sequence ID" value="PJE59787.1"/>
    <property type="molecule type" value="Genomic_DNA"/>
</dbReference>
<name>A0A2M8KIP3_9BACT</name>
<evidence type="ECO:0000313" key="2">
    <source>
        <dbReference type="Proteomes" id="UP000231086"/>
    </source>
</evidence>
<dbReference type="Proteomes" id="UP000231086">
    <property type="component" value="Unassembled WGS sequence"/>
</dbReference>
<sequence>MIFSKTAFDGQTKIKSALFFFVVIGCLRAGPVLAQQQTESFFIDPTYDYAGRTEALAYPLVTTEHAYVYVERDWWQTLNAPAEVQARSEIAKVINEFNTRIYPLITTAYGSEWRPGIDNDERLTIFFTQMRSGVAGYFNAADEQPTAIIANSNQREMLYLSTRFLGDTRLKAFLAHEFQHLITNYQKTEKQNLYEETWLNEARSEYAPTLLGYDDSWDSSNLVRRVEEFLNSPSDSLTEWRNDFPDYGVANIFMQYFIDHYGANTLKLMTQNNQVGILSIDNALLAGGAKKDFSDVFTDWSVAVFLNDCAIRPVNLYCFQNKNLGYNRLHLNLSLVDSGQSVSQQAQLKDWAAAWYQVDYNGMDKNLRVEFSSPSPQAAFRVPYILIYEDGLKEVRELVMAKTDSGQRVSALIEDFGHAVQSAIFIPHNEYKQAGFSNNESGVSYNLDFSLVAKGEAVLPPPAPTPSAPVVTVPDYPDGSLLRQQGDFKVYVISGRYKRWLQAPAILGMYPHFGWQKVIEVTPAKLAYYQDAWLVRAAGDTRVYEINGDGTKHWLNMTAEWFSQSGRQWETVYIINSAELNWYRTGSDVLQ</sequence>
<reference evidence="2" key="1">
    <citation type="submission" date="2017-09" db="EMBL/GenBank/DDBJ databases">
        <title>Depth-based differentiation of microbial function through sediment-hosted aquifers and enrichment of novel symbionts in the deep terrestrial subsurface.</title>
        <authorList>
            <person name="Probst A.J."/>
            <person name="Ladd B."/>
            <person name="Jarett J.K."/>
            <person name="Geller-Mcgrath D.E."/>
            <person name="Sieber C.M.K."/>
            <person name="Emerson J.B."/>
            <person name="Anantharaman K."/>
            <person name="Thomas B.C."/>
            <person name="Malmstrom R."/>
            <person name="Stieglmeier M."/>
            <person name="Klingl A."/>
            <person name="Woyke T."/>
            <person name="Ryan C.M."/>
            <person name="Banfield J.F."/>
        </authorList>
    </citation>
    <scope>NUCLEOTIDE SEQUENCE [LARGE SCALE GENOMIC DNA]</scope>
</reference>
<comment type="caution">
    <text evidence="1">The sequence shown here is derived from an EMBL/GenBank/DDBJ whole genome shotgun (WGS) entry which is preliminary data.</text>
</comment>
<proteinExistence type="predicted"/>
<protein>
    <submittedName>
        <fullName evidence="1">Uncharacterized protein</fullName>
    </submittedName>
</protein>
<dbReference type="AlphaFoldDB" id="A0A2M8KIP3"/>
<accession>A0A2M8KIP3</accession>